<sequence>MNAGEGFVRRECDRKIERKAINEKEKGKSRNCRKKKRDEDSIFLEISSEYSSDSTLSYSKKKLPSKHSVRNANHHMGRIHKSESVSNFTATETIIKIESSESFAQTEDLERNIGVQADFAQRISTKTHRHQSVQTDFGIETLRYSNESIKRNDFKNTQSEKNIHKFQEPPLTDISTLYCNPFQKKEKSNKISNLEERAYRLSRWLSEDKNINKSNSTKTFPKMENARKNVSHHNYSIPNISNYFEENRVIQKHNSPENYSSVHDIDSHFNILETFKAPMVIHNSHKDAVVQTDQTSNNTSYLIPEFKSSRQIQTDSSRRSMDRLPPELEDSPIKPIDHEVKRNMFHRTDISDVRHSLTNVHNHFHSDSSPPMKRTVHEIARILEKKSPIHISPLKKFPQNILRKYEQRTEKNQNSAYLQSKEVLKCSIPQTQQNEQIQKNYKSEVNNHRVDHGLNKAKVTGHNPSIKSTDRLQCSVGNNYSPEEPENQKLYSILVDGKQDVHDIKATEAYPKIQKRQHSPINYNKTDSHYNPISQTKYDQEEKYIKSDYDSKTTNFKFIKAEDKHIANTNRDNTLLKNTDQVGFAELNETEHDKMPVWKRAQLFSKVVNENDLAETGGNLASEKKEPDTLAKPGPIRVKKKFSNYLKGQYRNLEDETVGKSYMMIQDLKEVLQKRGIAN</sequence>
<protein>
    <submittedName>
        <fullName evidence="2">Uncharacterized protein</fullName>
    </submittedName>
</protein>
<comment type="caution">
    <text evidence="2">The sequence shown here is derived from an EMBL/GenBank/DDBJ whole genome shotgun (WGS) entry which is preliminary data.</text>
</comment>
<evidence type="ECO:0000313" key="3">
    <source>
        <dbReference type="Proteomes" id="UP000807504"/>
    </source>
</evidence>
<proteinExistence type="predicted"/>
<evidence type="ECO:0000313" key="2">
    <source>
        <dbReference type="EMBL" id="KAF8792563.1"/>
    </source>
</evidence>
<accession>A0A8T0FUX2</accession>
<dbReference type="Proteomes" id="UP000807504">
    <property type="component" value="Unassembled WGS sequence"/>
</dbReference>
<keyword evidence="3" id="KW-1185">Reference proteome</keyword>
<feature type="compositionally biased region" description="Basic and acidic residues" evidence="1">
    <location>
        <begin position="316"/>
        <end position="333"/>
    </location>
</feature>
<evidence type="ECO:0000256" key="1">
    <source>
        <dbReference type="SAM" id="MobiDB-lite"/>
    </source>
</evidence>
<reference evidence="2" key="1">
    <citation type="journal article" date="2020" name="bioRxiv">
        <title>Chromosome-level reference genome of the European wasp spider Argiope bruennichi: a resource for studies on range expansion and evolutionary adaptation.</title>
        <authorList>
            <person name="Sheffer M.M."/>
            <person name="Hoppe A."/>
            <person name="Krehenwinkel H."/>
            <person name="Uhl G."/>
            <person name="Kuss A.W."/>
            <person name="Jensen L."/>
            <person name="Jensen C."/>
            <person name="Gillespie R.G."/>
            <person name="Hoff K.J."/>
            <person name="Prost S."/>
        </authorList>
    </citation>
    <scope>NUCLEOTIDE SEQUENCE</scope>
</reference>
<dbReference type="AlphaFoldDB" id="A0A8T0FUX2"/>
<gene>
    <name evidence="2" type="ORF">HNY73_004143</name>
</gene>
<dbReference type="EMBL" id="JABXBU010000003">
    <property type="protein sequence ID" value="KAF8792563.1"/>
    <property type="molecule type" value="Genomic_DNA"/>
</dbReference>
<organism evidence="2 3">
    <name type="scientific">Argiope bruennichi</name>
    <name type="common">Wasp spider</name>
    <name type="synonym">Aranea bruennichi</name>
    <dbReference type="NCBI Taxonomy" id="94029"/>
    <lineage>
        <taxon>Eukaryota</taxon>
        <taxon>Metazoa</taxon>
        <taxon>Ecdysozoa</taxon>
        <taxon>Arthropoda</taxon>
        <taxon>Chelicerata</taxon>
        <taxon>Arachnida</taxon>
        <taxon>Araneae</taxon>
        <taxon>Araneomorphae</taxon>
        <taxon>Entelegynae</taxon>
        <taxon>Araneoidea</taxon>
        <taxon>Araneidae</taxon>
        <taxon>Argiope</taxon>
    </lineage>
</organism>
<reference evidence="2" key="2">
    <citation type="submission" date="2020-06" db="EMBL/GenBank/DDBJ databases">
        <authorList>
            <person name="Sheffer M."/>
        </authorList>
    </citation>
    <scope>NUCLEOTIDE SEQUENCE</scope>
</reference>
<feature type="region of interest" description="Disordered" evidence="1">
    <location>
        <begin position="307"/>
        <end position="333"/>
    </location>
</feature>
<name>A0A8T0FUX2_ARGBR</name>